<dbReference type="PANTHER" id="PTHR37705">
    <property type="entry name" value="BNAA08G11710D PROTEIN"/>
    <property type="match status" value="1"/>
</dbReference>
<evidence type="ECO:0000313" key="2">
    <source>
        <dbReference type="RefSeq" id="XP_009786559.1"/>
    </source>
</evidence>
<gene>
    <name evidence="2" type="primary">LOC104234657</name>
</gene>
<dbReference type="Proteomes" id="UP000189701">
    <property type="component" value="Unplaced"/>
</dbReference>
<reference evidence="2" key="2">
    <citation type="submission" date="2025-08" db="UniProtKB">
        <authorList>
            <consortium name="RefSeq"/>
        </authorList>
    </citation>
    <scope>IDENTIFICATION</scope>
    <source>
        <tissue evidence="2">Leaf</tissue>
    </source>
</reference>
<name>A0A1U7XHZ2_NICSY</name>
<sequence length="60" mass="6651">MVIQKLEMCIEMVKLLIEFAVVFVEAVGTVVCQSRSFLQLLSSTESSNYVILAPYVGLLP</sequence>
<protein>
    <submittedName>
        <fullName evidence="2">Uncharacterized protein LOC104234657</fullName>
    </submittedName>
</protein>
<organism evidence="1 2">
    <name type="scientific">Nicotiana sylvestris</name>
    <name type="common">Wood tobacco</name>
    <name type="synonym">South American tobacco</name>
    <dbReference type="NCBI Taxonomy" id="4096"/>
    <lineage>
        <taxon>Eukaryota</taxon>
        <taxon>Viridiplantae</taxon>
        <taxon>Streptophyta</taxon>
        <taxon>Embryophyta</taxon>
        <taxon>Tracheophyta</taxon>
        <taxon>Spermatophyta</taxon>
        <taxon>Magnoliopsida</taxon>
        <taxon>eudicotyledons</taxon>
        <taxon>Gunneridae</taxon>
        <taxon>Pentapetalae</taxon>
        <taxon>asterids</taxon>
        <taxon>lamiids</taxon>
        <taxon>Solanales</taxon>
        <taxon>Solanaceae</taxon>
        <taxon>Nicotianoideae</taxon>
        <taxon>Nicotianeae</taxon>
        <taxon>Nicotiana</taxon>
    </lineage>
</organism>
<dbReference type="PANTHER" id="PTHR37705:SF1">
    <property type="entry name" value="TRANSMEMBRANE PROTEIN"/>
    <property type="match status" value="1"/>
</dbReference>
<dbReference type="eggNOG" id="ENOG502SXFH">
    <property type="taxonomic scope" value="Eukaryota"/>
</dbReference>
<accession>A0A1U7XHZ2</accession>
<evidence type="ECO:0000313" key="1">
    <source>
        <dbReference type="Proteomes" id="UP000189701"/>
    </source>
</evidence>
<dbReference type="AlphaFoldDB" id="A0A1U7XHZ2"/>
<keyword evidence="1" id="KW-1185">Reference proteome</keyword>
<reference evidence="1" key="1">
    <citation type="journal article" date="2013" name="Genome Biol.">
        <title>Reference genomes and transcriptomes of Nicotiana sylvestris and Nicotiana tomentosiformis.</title>
        <authorList>
            <person name="Sierro N."/>
            <person name="Battey J.N."/>
            <person name="Ouadi S."/>
            <person name="Bovet L."/>
            <person name="Goepfert S."/>
            <person name="Bakaher N."/>
            <person name="Peitsch M.C."/>
            <person name="Ivanov N.V."/>
        </authorList>
    </citation>
    <scope>NUCLEOTIDE SEQUENCE [LARGE SCALE GENOMIC DNA]</scope>
</reference>
<dbReference type="RefSeq" id="XP_009786559.1">
    <property type="nucleotide sequence ID" value="XM_009788257.1"/>
</dbReference>
<proteinExistence type="predicted"/>